<evidence type="ECO:0000256" key="5">
    <source>
        <dbReference type="ARBA" id="ARBA00022723"/>
    </source>
</evidence>
<dbReference type="InterPro" id="IPR004843">
    <property type="entry name" value="Calcineurin-like_PHP"/>
</dbReference>
<evidence type="ECO:0000313" key="10">
    <source>
        <dbReference type="EMBL" id="CAH1780397.1"/>
    </source>
</evidence>
<dbReference type="CDD" id="cd08165">
    <property type="entry name" value="MPP_MPPE1"/>
    <property type="match status" value="1"/>
</dbReference>
<keyword evidence="4" id="KW-0812">Transmembrane</keyword>
<evidence type="ECO:0000313" key="11">
    <source>
        <dbReference type="Proteomes" id="UP000749559"/>
    </source>
</evidence>
<comment type="subcellular location">
    <subcellularLocation>
        <location evidence="2">Membrane</location>
        <topology evidence="2">Multi-pass membrane protein</topology>
    </subcellularLocation>
</comment>
<dbReference type="Gene3D" id="3.60.21.10">
    <property type="match status" value="1"/>
</dbReference>
<dbReference type="AlphaFoldDB" id="A0A8J1UR44"/>
<evidence type="ECO:0000256" key="9">
    <source>
        <dbReference type="ARBA" id="ARBA00023211"/>
    </source>
</evidence>
<evidence type="ECO:0000256" key="2">
    <source>
        <dbReference type="ARBA" id="ARBA00004141"/>
    </source>
</evidence>
<protein>
    <submittedName>
        <fullName evidence="10">Uncharacterized protein</fullName>
    </submittedName>
</protein>
<evidence type="ECO:0000256" key="8">
    <source>
        <dbReference type="ARBA" id="ARBA00023136"/>
    </source>
</evidence>
<comment type="cofactor">
    <cofactor evidence="1">
        <name>Mn(2+)</name>
        <dbReference type="ChEBI" id="CHEBI:29035"/>
    </cofactor>
</comment>
<proteinExistence type="inferred from homology"/>
<evidence type="ECO:0000256" key="6">
    <source>
        <dbReference type="ARBA" id="ARBA00022801"/>
    </source>
</evidence>
<evidence type="ECO:0000256" key="4">
    <source>
        <dbReference type="ARBA" id="ARBA00022692"/>
    </source>
</evidence>
<dbReference type="GO" id="GO:0005793">
    <property type="term" value="C:endoplasmic reticulum-Golgi intermediate compartment"/>
    <property type="evidence" value="ECO:0007669"/>
    <property type="project" value="InterPro"/>
</dbReference>
<evidence type="ECO:0000256" key="7">
    <source>
        <dbReference type="ARBA" id="ARBA00022989"/>
    </source>
</evidence>
<sequence length="377" mass="43405">MYRVRLIMRSMVPTRGELGIFVLLLIGLLFFCEFLIYYIVLLQCTWPLIDGSQNGVIKAMVLADTHLLGSRQGHWFDKLRREWQMERTFQTSMSIHNPTAVFILGDILDEGKWCSDAEFTEHVQRFHKMFRHPSTTQLFVAIGNHDIGFHFATNKHKVHRFTEGFNTSSVEHITIDGSNFILVNSMAMEGDGCHMCLKAESKLKEISKSLKCAQGRISTEECEKEKAIPDSQVIILQHFPLYRDSDRNCSGEDAAEGGERFHHFKQRYDCLSAESTNQLLDWLDPRLVLSGHTHHGCYTLHRDHIPEYTVPSFSWRNKNNPSFILLTVSSSAFAVNKCYMPKESTVVNFYIGGGTLAVLWLIFPRRFTHISWARKTH</sequence>
<keyword evidence="8" id="KW-0472">Membrane</keyword>
<comment type="caution">
    <text evidence="10">The sequence shown here is derived from an EMBL/GenBank/DDBJ whole genome shotgun (WGS) entry which is preliminary data.</text>
</comment>
<dbReference type="Proteomes" id="UP000749559">
    <property type="component" value="Unassembled WGS sequence"/>
</dbReference>
<keyword evidence="11" id="KW-1185">Reference proteome</keyword>
<dbReference type="GO" id="GO:0046872">
    <property type="term" value="F:metal ion binding"/>
    <property type="evidence" value="ECO:0007669"/>
    <property type="project" value="UniProtKB-KW"/>
</dbReference>
<keyword evidence="9" id="KW-0464">Manganese</keyword>
<organism evidence="10 11">
    <name type="scientific">Owenia fusiformis</name>
    <name type="common">Polychaete worm</name>
    <dbReference type="NCBI Taxonomy" id="6347"/>
    <lineage>
        <taxon>Eukaryota</taxon>
        <taxon>Metazoa</taxon>
        <taxon>Spiralia</taxon>
        <taxon>Lophotrochozoa</taxon>
        <taxon>Annelida</taxon>
        <taxon>Polychaeta</taxon>
        <taxon>Sedentaria</taxon>
        <taxon>Canalipalpata</taxon>
        <taxon>Sabellida</taxon>
        <taxon>Oweniida</taxon>
        <taxon>Oweniidae</taxon>
        <taxon>Owenia</taxon>
    </lineage>
</organism>
<keyword evidence="5" id="KW-0479">Metal-binding</keyword>
<dbReference type="Pfam" id="PF00149">
    <property type="entry name" value="Metallophos"/>
    <property type="match status" value="1"/>
</dbReference>
<dbReference type="SUPFAM" id="SSF56300">
    <property type="entry name" value="Metallo-dependent phosphatases"/>
    <property type="match status" value="1"/>
</dbReference>
<dbReference type="InterPro" id="IPR039541">
    <property type="entry name" value="MPP_MPPE1"/>
</dbReference>
<gene>
    <name evidence="10" type="ORF">OFUS_LOCUS7093</name>
</gene>
<evidence type="ECO:0000256" key="1">
    <source>
        <dbReference type="ARBA" id="ARBA00001936"/>
    </source>
</evidence>
<keyword evidence="6" id="KW-0378">Hydrolase</keyword>
<evidence type="ECO:0000256" key="3">
    <source>
        <dbReference type="ARBA" id="ARBA00008895"/>
    </source>
</evidence>
<dbReference type="GO" id="GO:0006506">
    <property type="term" value="P:GPI anchor biosynthetic process"/>
    <property type="evidence" value="ECO:0007669"/>
    <property type="project" value="InterPro"/>
</dbReference>
<dbReference type="InterPro" id="IPR029052">
    <property type="entry name" value="Metallo-depent_PP-like"/>
</dbReference>
<name>A0A8J1UR44_OWEFU</name>
<dbReference type="GO" id="GO:0006888">
    <property type="term" value="P:endoplasmic reticulum to Golgi vesicle-mediated transport"/>
    <property type="evidence" value="ECO:0007669"/>
    <property type="project" value="InterPro"/>
</dbReference>
<dbReference type="PANTHER" id="PTHR13315:SF0">
    <property type="entry name" value="METALLOPHOSPHOESTERASE 1"/>
    <property type="match status" value="1"/>
</dbReference>
<dbReference type="GO" id="GO:0016020">
    <property type="term" value="C:membrane"/>
    <property type="evidence" value="ECO:0007669"/>
    <property type="project" value="UniProtKB-SubCell"/>
</dbReference>
<reference evidence="10" key="1">
    <citation type="submission" date="2022-03" db="EMBL/GenBank/DDBJ databases">
        <authorList>
            <person name="Martin C."/>
        </authorList>
    </citation>
    <scope>NUCLEOTIDE SEQUENCE</scope>
</reference>
<dbReference type="OrthoDB" id="9984693at2759"/>
<comment type="similarity">
    <text evidence="3">Belongs to the metallophosphoesterase superfamily. MPPE1 family.</text>
</comment>
<accession>A0A8J1UR44</accession>
<keyword evidence="7" id="KW-1133">Transmembrane helix</keyword>
<dbReference type="EMBL" id="CAIIXF020000003">
    <property type="protein sequence ID" value="CAH1780397.1"/>
    <property type="molecule type" value="Genomic_DNA"/>
</dbReference>
<dbReference type="InterPro" id="IPR033308">
    <property type="entry name" value="PGAP5/Cdc1/Ted1"/>
</dbReference>
<dbReference type="GO" id="GO:0008081">
    <property type="term" value="F:phosphoric diester hydrolase activity"/>
    <property type="evidence" value="ECO:0007669"/>
    <property type="project" value="InterPro"/>
</dbReference>
<dbReference type="PANTHER" id="PTHR13315">
    <property type="entry name" value="METALLO PHOSPHOESTERASE RELATED"/>
    <property type="match status" value="1"/>
</dbReference>